<proteinExistence type="predicted"/>
<dbReference type="AlphaFoldDB" id="A0A8S1BBV1"/>
<dbReference type="OrthoDB" id="6513574at2759"/>
<comment type="subcellular location">
    <subcellularLocation>
        <location evidence="1">Cell membrane</location>
        <topology evidence="1">Multi-pass membrane protein</topology>
    </subcellularLocation>
</comment>
<dbReference type="GO" id="GO:0005886">
    <property type="term" value="C:plasma membrane"/>
    <property type="evidence" value="ECO:0007669"/>
    <property type="project" value="UniProtKB-SubCell"/>
</dbReference>
<feature type="transmembrane region" description="Helical" evidence="6">
    <location>
        <begin position="84"/>
        <end position="103"/>
    </location>
</feature>
<dbReference type="InterPro" id="IPR013604">
    <property type="entry name" value="7TM_chemorcpt"/>
</dbReference>
<gene>
    <name evidence="7" type="ORF">APLA_LOCUS15049</name>
</gene>
<dbReference type="EMBL" id="CADEBC010000578">
    <property type="protein sequence ID" value="CAB3255809.1"/>
    <property type="molecule type" value="Genomic_DNA"/>
</dbReference>
<reference evidence="7 8" key="1">
    <citation type="submission" date="2020-04" db="EMBL/GenBank/DDBJ databases">
        <authorList>
            <person name="Wallbank WR R."/>
            <person name="Pardo Diaz C."/>
            <person name="Kozak K."/>
            <person name="Martin S."/>
            <person name="Jiggins C."/>
            <person name="Moest M."/>
            <person name="Warren A I."/>
            <person name="Byers J.R.P. K."/>
            <person name="Montejo-Kovacevich G."/>
            <person name="Yen C E."/>
        </authorList>
    </citation>
    <scope>NUCLEOTIDE SEQUENCE [LARGE SCALE GENOMIC DNA]</scope>
</reference>
<evidence type="ECO:0000256" key="2">
    <source>
        <dbReference type="ARBA" id="ARBA00022475"/>
    </source>
</evidence>
<organism evidence="7 8">
    <name type="scientific">Arctia plantaginis</name>
    <name type="common">Wood tiger moth</name>
    <name type="synonym">Phalaena plantaginis</name>
    <dbReference type="NCBI Taxonomy" id="874455"/>
    <lineage>
        <taxon>Eukaryota</taxon>
        <taxon>Metazoa</taxon>
        <taxon>Ecdysozoa</taxon>
        <taxon>Arthropoda</taxon>
        <taxon>Hexapoda</taxon>
        <taxon>Insecta</taxon>
        <taxon>Pterygota</taxon>
        <taxon>Neoptera</taxon>
        <taxon>Endopterygota</taxon>
        <taxon>Lepidoptera</taxon>
        <taxon>Glossata</taxon>
        <taxon>Ditrysia</taxon>
        <taxon>Noctuoidea</taxon>
        <taxon>Erebidae</taxon>
        <taxon>Arctiinae</taxon>
        <taxon>Arctia</taxon>
    </lineage>
</organism>
<evidence type="ECO:0008006" key="9">
    <source>
        <dbReference type="Google" id="ProtNLM"/>
    </source>
</evidence>
<accession>A0A8S1BBV1</accession>
<keyword evidence="2" id="KW-1003">Cell membrane</keyword>
<keyword evidence="5 6" id="KW-0472">Membrane</keyword>
<evidence type="ECO:0000256" key="1">
    <source>
        <dbReference type="ARBA" id="ARBA00004651"/>
    </source>
</evidence>
<evidence type="ECO:0000313" key="7">
    <source>
        <dbReference type="EMBL" id="CAB3255809.1"/>
    </source>
</evidence>
<keyword evidence="3 6" id="KW-0812">Transmembrane</keyword>
<comment type="caution">
    <text evidence="7">The sequence shown here is derived from an EMBL/GenBank/DDBJ whole genome shotgun (WGS) entry which is preliminary data.</text>
</comment>
<evidence type="ECO:0000256" key="6">
    <source>
        <dbReference type="SAM" id="Phobius"/>
    </source>
</evidence>
<keyword evidence="4 6" id="KW-1133">Transmembrane helix</keyword>
<keyword evidence="8" id="KW-1185">Reference proteome</keyword>
<name>A0A8S1BBV1_ARCPL</name>
<evidence type="ECO:0000256" key="5">
    <source>
        <dbReference type="ARBA" id="ARBA00023136"/>
    </source>
</evidence>
<sequence length="104" mass="12102">MTYMTSASAFTRSLNYLLIELLIAHRCEKTYKQNDRILEIIDLFIVSENNDVALKANLTELRCLVFTRPIKFHAVKFFTIDYKLLVSMCSVVVTYTIIMLQSLE</sequence>
<dbReference type="Proteomes" id="UP000494106">
    <property type="component" value="Unassembled WGS sequence"/>
</dbReference>
<evidence type="ECO:0000256" key="4">
    <source>
        <dbReference type="ARBA" id="ARBA00022989"/>
    </source>
</evidence>
<dbReference type="Pfam" id="PF08395">
    <property type="entry name" value="7tm_7"/>
    <property type="match status" value="1"/>
</dbReference>
<evidence type="ECO:0000256" key="3">
    <source>
        <dbReference type="ARBA" id="ARBA00022692"/>
    </source>
</evidence>
<protein>
    <recommendedName>
        <fullName evidence="9">Gustatory receptor</fullName>
    </recommendedName>
</protein>
<dbReference type="GO" id="GO:0050909">
    <property type="term" value="P:sensory perception of taste"/>
    <property type="evidence" value="ECO:0007669"/>
    <property type="project" value="InterPro"/>
</dbReference>
<evidence type="ECO:0000313" key="8">
    <source>
        <dbReference type="Proteomes" id="UP000494106"/>
    </source>
</evidence>